<dbReference type="SUPFAM" id="SSF53474">
    <property type="entry name" value="alpha/beta-Hydrolases"/>
    <property type="match status" value="1"/>
</dbReference>
<dbReference type="Proteomes" id="UP000095767">
    <property type="component" value="Unassembled WGS sequence"/>
</dbReference>
<dbReference type="Gene3D" id="3.40.50.1820">
    <property type="entry name" value="alpha/beta hydrolase"/>
    <property type="match status" value="2"/>
</dbReference>
<organism evidence="2 3">
    <name type="scientific">Dichanthelium oligosanthes</name>
    <dbReference type="NCBI Taxonomy" id="888268"/>
    <lineage>
        <taxon>Eukaryota</taxon>
        <taxon>Viridiplantae</taxon>
        <taxon>Streptophyta</taxon>
        <taxon>Embryophyta</taxon>
        <taxon>Tracheophyta</taxon>
        <taxon>Spermatophyta</taxon>
        <taxon>Magnoliopsida</taxon>
        <taxon>Liliopsida</taxon>
        <taxon>Poales</taxon>
        <taxon>Poaceae</taxon>
        <taxon>PACMAD clade</taxon>
        <taxon>Panicoideae</taxon>
        <taxon>Panicodae</taxon>
        <taxon>Paniceae</taxon>
        <taxon>Dichantheliinae</taxon>
        <taxon>Dichanthelium</taxon>
    </lineage>
</organism>
<dbReference type="InterPro" id="IPR029058">
    <property type="entry name" value="AB_hydrolase_fold"/>
</dbReference>
<comment type="caution">
    <text evidence="2">The sequence shown here is derived from an EMBL/GenBank/DDBJ whole genome shotgun (WGS) entry which is preliminary data.</text>
</comment>
<reference evidence="2 3" key="1">
    <citation type="submission" date="2016-09" db="EMBL/GenBank/DDBJ databases">
        <title>The draft genome of Dichanthelium oligosanthes: A C3 panicoid grass species.</title>
        <authorList>
            <person name="Studer A.J."/>
            <person name="Schnable J.C."/>
            <person name="Brutnell T.P."/>
        </authorList>
    </citation>
    <scope>NUCLEOTIDE SEQUENCE [LARGE SCALE GENOMIC DNA]</scope>
    <source>
        <strain evidence="3">cv. Kellogg 1175</strain>
        <tissue evidence="2">Leaf</tissue>
    </source>
</reference>
<name>A0A1E5V161_9POAL</name>
<dbReference type="PANTHER" id="PTHR23024">
    <property type="entry name" value="ARYLACETAMIDE DEACETYLASE"/>
    <property type="match status" value="1"/>
</dbReference>
<sequence>MSSSPAAPEPYVVEDCRGVMQLMSDGTVRRSTEPAFTVEIQDDADCGVEWKDVTWEPEHGLNARLCRPRLLGAANDARMPVVAYFHGGGFCIGSRRWPSFHACCLRLAAELPAAVLSFDYRLAPEHRLPAAQEDGGKDMSWLQGATRDHPAINPAGPQAPGLEAVEMAPMLVVAGERDVLMERNAEYARRMKEEWGKDVEYVMLAGVEHGFFNRAPWSERADEFVWLVRRFVVEHMMDSE</sequence>
<dbReference type="AlphaFoldDB" id="A0A1E5V161"/>
<accession>A0A1E5V161</accession>
<dbReference type="OrthoDB" id="408631at2759"/>
<protein>
    <recommendedName>
        <fullName evidence="1">Alpha/beta hydrolase fold-3 domain-containing protein</fullName>
    </recommendedName>
</protein>
<evidence type="ECO:0000313" key="2">
    <source>
        <dbReference type="EMBL" id="OEL18784.1"/>
    </source>
</evidence>
<dbReference type="PANTHER" id="PTHR23024:SF442">
    <property type="entry name" value="OS07G0162400 PROTEIN"/>
    <property type="match status" value="1"/>
</dbReference>
<proteinExistence type="predicted"/>
<dbReference type="Pfam" id="PF07859">
    <property type="entry name" value="Abhydrolase_3"/>
    <property type="match status" value="1"/>
</dbReference>
<dbReference type="EMBL" id="LWDX02055594">
    <property type="protein sequence ID" value="OEL18784.1"/>
    <property type="molecule type" value="Genomic_DNA"/>
</dbReference>
<evidence type="ECO:0000313" key="3">
    <source>
        <dbReference type="Proteomes" id="UP000095767"/>
    </source>
</evidence>
<dbReference type="STRING" id="888268.A0A1E5V161"/>
<dbReference type="GO" id="GO:0016787">
    <property type="term" value="F:hydrolase activity"/>
    <property type="evidence" value="ECO:0007669"/>
    <property type="project" value="InterPro"/>
</dbReference>
<gene>
    <name evidence="2" type="ORF">BAE44_0020195</name>
</gene>
<dbReference type="InterPro" id="IPR013094">
    <property type="entry name" value="AB_hydrolase_3"/>
</dbReference>
<feature type="domain" description="Alpha/beta hydrolase fold-3" evidence="1">
    <location>
        <begin position="82"/>
        <end position="143"/>
    </location>
</feature>
<evidence type="ECO:0000259" key="1">
    <source>
        <dbReference type="Pfam" id="PF07859"/>
    </source>
</evidence>
<keyword evidence="3" id="KW-1185">Reference proteome</keyword>
<dbReference type="InterPro" id="IPR050466">
    <property type="entry name" value="Carboxylest/Gibb_receptor"/>
</dbReference>